<reference evidence="3 4" key="1">
    <citation type="submission" date="2017-08" db="EMBL/GenBank/DDBJ databases">
        <title>Harnessing the power of phylogenomics to disentangle the directionality and signatures of interkingdom host jumping in the parasitic fungal genus Tolypocladium.</title>
        <authorList>
            <person name="Quandt C.A."/>
            <person name="Patterson W."/>
            <person name="Spatafora J.W."/>
        </authorList>
    </citation>
    <scope>NUCLEOTIDE SEQUENCE [LARGE SCALE GENOMIC DNA]</scope>
    <source>
        <strain evidence="3 4">CBS 113982</strain>
    </source>
</reference>
<feature type="chain" id="PRO_5014348156" evidence="1">
    <location>
        <begin position="17"/>
        <end position="134"/>
    </location>
</feature>
<sequence length="134" mass="14122">MISLAVLATYVAAAAGYGIHCMGNVHCNSNDAKLVKALDQVEQLQAQGHGSHVYQPRVHIACVMGLYMSACVYYDNGASDTVDRAAELLQVLVKRGCTKCGCIPTKLGNNAASGSLRFDLTPQPCCSGTCICPI</sequence>
<dbReference type="InterPro" id="IPR015131">
    <property type="entry name" value="Killer_tox_Kp4"/>
</dbReference>
<organism evidence="3 4">
    <name type="scientific">Tolypocladium capitatum</name>
    <dbReference type="NCBI Taxonomy" id="45235"/>
    <lineage>
        <taxon>Eukaryota</taxon>
        <taxon>Fungi</taxon>
        <taxon>Dikarya</taxon>
        <taxon>Ascomycota</taxon>
        <taxon>Pezizomycotina</taxon>
        <taxon>Sordariomycetes</taxon>
        <taxon>Hypocreomycetidae</taxon>
        <taxon>Hypocreales</taxon>
        <taxon>Ophiocordycipitaceae</taxon>
        <taxon>Tolypocladium</taxon>
    </lineage>
</organism>
<evidence type="ECO:0000256" key="1">
    <source>
        <dbReference type="SAM" id="SignalP"/>
    </source>
</evidence>
<protein>
    <submittedName>
        <fullName evidence="3">Calcium Channel Inhibitor</fullName>
    </submittedName>
</protein>
<dbReference type="EMBL" id="NRSZ01000773">
    <property type="protein sequence ID" value="PNY25347.1"/>
    <property type="molecule type" value="Genomic_DNA"/>
</dbReference>
<accession>A0A2K3QCU2</accession>
<evidence type="ECO:0000313" key="4">
    <source>
        <dbReference type="Proteomes" id="UP000236621"/>
    </source>
</evidence>
<dbReference type="Gene3D" id="3.30.430.10">
    <property type="entry name" value="Killer Toxin P4, subunit A"/>
    <property type="match status" value="1"/>
</dbReference>
<comment type="caution">
    <text evidence="3">The sequence shown here is derived from an EMBL/GenBank/DDBJ whole genome shotgun (WGS) entry which is preliminary data.</text>
</comment>
<dbReference type="AlphaFoldDB" id="A0A2K3QCU2"/>
<evidence type="ECO:0000313" key="3">
    <source>
        <dbReference type="EMBL" id="PNY25347.1"/>
    </source>
</evidence>
<dbReference type="OrthoDB" id="4177994at2759"/>
<keyword evidence="1" id="KW-0732">Signal</keyword>
<proteinExistence type="predicted"/>
<dbReference type="SUPFAM" id="SSF55221">
    <property type="entry name" value="Yeast killer toxins"/>
    <property type="match status" value="1"/>
</dbReference>
<dbReference type="GO" id="GO:0005576">
    <property type="term" value="C:extracellular region"/>
    <property type="evidence" value="ECO:0007669"/>
    <property type="project" value="InterPro"/>
</dbReference>
<feature type="signal peptide" evidence="1">
    <location>
        <begin position="1"/>
        <end position="16"/>
    </location>
</feature>
<dbReference type="InterPro" id="IPR011329">
    <property type="entry name" value="Killer_tox_Kp4/SMK"/>
</dbReference>
<keyword evidence="4" id="KW-1185">Reference proteome</keyword>
<evidence type="ECO:0000259" key="2">
    <source>
        <dbReference type="Pfam" id="PF09044"/>
    </source>
</evidence>
<name>A0A2K3QCU2_9HYPO</name>
<dbReference type="Pfam" id="PF09044">
    <property type="entry name" value="Kp4"/>
    <property type="match status" value="1"/>
</dbReference>
<dbReference type="Proteomes" id="UP000236621">
    <property type="component" value="Unassembled WGS sequence"/>
</dbReference>
<feature type="domain" description="Killer toxin Kp4" evidence="2">
    <location>
        <begin position="4"/>
        <end position="120"/>
    </location>
</feature>
<gene>
    <name evidence="3" type="ORF">TCAP_04716</name>
</gene>